<dbReference type="STRING" id="1618573.UT19_C0016G0020"/>
<dbReference type="EMBL" id="LBVW01000016">
    <property type="protein sequence ID" value="KKQ93207.1"/>
    <property type="molecule type" value="Genomic_DNA"/>
</dbReference>
<comment type="caution">
    <text evidence="1">The sequence shown here is derived from an EMBL/GenBank/DDBJ whole genome shotgun (WGS) entry which is preliminary data.</text>
</comment>
<evidence type="ECO:0000313" key="1">
    <source>
        <dbReference type="EMBL" id="KKQ93207.1"/>
    </source>
</evidence>
<evidence type="ECO:0008006" key="3">
    <source>
        <dbReference type="Google" id="ProtNLM"/>
    </source>
</evidence>
<gene>
    <name evidence="1" type="ORF">UT19_C0016G0020</name>
</gene>
<dbReference type="Gene3D" id="2.40.300.10">
    <property type="entry name" value="Head decoration protein D"/>
    <property type="match status" value="1"/>
</dbReference>
<reference evidence="1 2" key="1">
    <citation type="journal article" date="2015" name="Nature">
        <title>rRNA introns, odd ribosomes, and small enigmatic genomes across a large radiation of phyla.</title>
        <authorList>
            <person name="Brown C.T."/>
            <person name="Hug L.A."/>
            <person name="Thomas B.C."/>
            <person name="Sharon I."/>
            <person name="Castelle C.J."/>
            <person name="Singh A."/>
            <person name="Wilkins M.J."/>
            <person name="Williams K.H."/>
            <person name="Banfield J.F."/>
        </authorList>
    </citation>
    <scope>NUCLEOTIDE SEQUENCE [LARGE SCALE GENOMIC DNA]</scope>
</reference>
<name>A0A0G0LQ76_9BACT</name>
<organism evidence="1 2">
    <name type="scientific">Candidatus Woesebacteria bacterium GW2011_GWB1_39_10b</name>
    <dbReference type="NCBI Taxonomy" id="1618573"/>
    <lineage>
        <taxon>Bacteria</taxon>
        <taxon>Candidatus Woeseibacteriota</taxon>
    </lineage>
</organism>
<accession>A0A0G0LQ76</accession>
<protein>
    <recommendedName>
        <fullName evidence="3">FG-GAP repeat protein</fullName>
    </recommendedName>
</protein>
<proteinExistence type="predicted"/>
<dbReference type="Proteomes" id="UP000034932">
    <property type="component" value="Unassembled WGS sequence"/>
</dbReference>
<sequence length="1411" mass="147046">MSSTSTGLTTGNLGLFDWSPSNWATASGDLVRINIGPLGDITGNLFNITDNGSTLFRVASNQIESAVPHAFTSAGDASFSYDAIFINQTSSQIETYGPFSIVVGESFENNDLTLTTYGTGDVVINPSGTGELVISAADPTIIFDTTTTTDTDFWVGVVEDAGGDDDDYFRIGDGTTPGSNVFLTLDTSGKLGIGDSTPDALLDVDGSVTGHALVEINDTDTDQNLFVASSSGTTRFIIQNDGDIDVYGTAIGLNNDADVDNLIGVSAAGSDPSGNLFWGNRTVCDSSGNCAGTTNYWQRALGVIAPGNAGSITDDLAIGGAATSSASFQAFGIETTGGNVAKLTSDTITTGDVLSATASAITSGNLLKLGQGGNSAFSGNVIYADVDRTGGDTFTGNFLKFDNAASTVFSVNSGGAIAIDPTTTGTFLDFELDTQWTAGDLINADWAGARTQTAALTGINLDFTNLTSVAGSTTYGLLINDLAAQTSSTEYAIYQEGVNWDFGGYFEDDLATLNNLYVGATTETLDNTGFVIDGDDAFVAGMMGVEGNVYTDGSFIAGTTLTLSDSAIAESGDLNLQPDADTDDYFYLDTTTNIPGLFWETGMTTNDAGFRISASDDTGQLQYRDQNSATWVSFDNFGLASSDYWQLNSQQLAPANITYDLLVGGTATSSASFMAYGLFDWSPSSWATASGDLVRINLGQYGDTTGNLFAIYDNSSELFSVDTAKITSALPHEFTAAGDVTIAYDLVFTNQTASNIKSYGPLTIESGESFENNNLTLKTYGTGDIIFDPGITGSVVVGATASATLRFHVSDDEISTASAMIENVNTSTDADALAVKLAFTSGVGSGCDTGGSCNEYITFLRGDGLKVGKIHAASTTSVTYKGNGTDFAEYFVKIPGYTPSAGDVIEIDPSTSTVKPASGEYNPRLIGVVSSSPVFVGGVEGPDKVLVGLVGQIPVKVASYSEPIRAGDFLTSSNLTGLAVKSNRAGHAVGKALESWEPNSGRDKVLAYIDPAWHDPDVRLTKLSGLTDFLVDNIKAGYVEVNQLISDQLISKFVKTDRLETKEITSSDGNLAIKLNEASPSGFGKLLVQNRAGETVFGVDESGNATASGELASQSLKTNDASIAGTLKADRIVANEIVGLDAETNQSLINQSSDWDLNTSMGSAALNELALENLYVTGSAAINSLSVTESVVIGSDLVLSSQINELTGQQINSLDTVNAPLSIQSSASQPLYLMASLVQIDTQGNVQIAGNLTVGGTIESSGLRLTGSYPANEEPNGFGKLLSIANDRGEEVAVITATGAAKLASLETDKISISDDPAATSSASFAGIVYTTSASAGSARIPQGSREVIIRNPKITKDSLVFVTPTSSTLNPLFIKEQVEGEIKVGFDIPANSDVTFNWWLVELAKQAAAE</sequence>
<evidence type="ECO:0000313" key="2">
    <source>
        <dbReference type="Proteomes" id="UP000034932"/>
    </source>
</evidence>